<dbReference type="Proteomes" id="UP000321328">
    <property type="component" value="Unassembled WGS sequence"/>
</dbReference>
<dbReference type="RefSeq" id="WP_028930130.1">
    <property type="nucleotide sequence ID" value="NZ_AUII01000008.1"/>
</dbReference>
<sequence length="177" mass="18838">MLISATRSVLLLVDFQARLMPAIHGGEQVVANAARLAEGAGLLEVPVAATEQNPDGLGPTVPELAGSAQLVLAKTAFGAVSDPGFETLLPPGRDEVVVTGCEAHVCVLQTVIGLSETGRRVVLVADAIGSRDPANRDAAVRRAREHGAEVVTTEMVLFEWLRDSTHPRFREVQKMIR</sequence>
<dbReference type="InterPro" id="IPR036380">
    <property type="entry name" value="Isochorismatase-like_sf"/>
</dbReference>
<comment type="caution">
    <text evidence="2">The sequence shown here is derived from an EMBL/GenBank/DDBJ whole genome shotgun (WGS) entry which is preliminary data.</text>
</comment>
<evidence type="ECO:0000313" key="3">
    <source>
        <dbReference type="Proteomes" id="UP000321328"/>
    </source>
</evidence>
<feature type="domain" description="Isochorismatase-like" evidence="1">
    <location>
        <begin position="8"/>
        <end position="154"/>
    </location>
</feature>
<dbReference type="PANTHER" id="PTHR14119">
    <property type="entry name" value="HYDROLASE"/>
    <property type="match status" value="1"/>
</dbReference>
<dbReference type="InterPro" id="IPR000868">
    <property type="entry name" value="Isochorismatase-like_dom"/>
</dbReference>
<dbReference type="Gene3D" id="3.40.50.850">
    <property type="entry name" value="Isochorismatase-like"/>
    <property type="match status" value="1"/>
</dbReference>
<name>A0A511CWB8_9PSEU</name>
<dbReference type="PANTHER" id="PTHR14119:SF3">
    <property type="entry name" value="ISOCHORISMATASE DOMAIN-CONTAINING PROTEIN 2"/>
    <property type="match status" value="1"/>
</dbReference>
<evidence type="ECO:0000259" key="1">
    <source>
        <dbReference type="Pfam" id="PF00857"/>
    </source>
</evidence>
<dbReference type="STRING" id="1123024.GCA_000423625_02289"/>
<reference evidence="2 3" key="1">
    <citation type="submission" date="2019-07" db="EMBL/GenBank/DDBJ databases">
        <title>Whole genome shotgun sequence of Pseudonocardia asaccharolytica NBRC 16224.</title>
        <authorList>
            <person name="Hosoyama A."/>
            <person name="Uohara A."/>
            <person name="Ohji S."/>
            <person name="Ichikawa N."/>
        </authorList>
    </citation>
    <scope>NUCLEOTIDE SEQUENCE [LARGE SCALE GENOMIC DNA]</scope>
    <source>
        <strain evidence="2 3">NBRC 16224</strain>
    </source>
</reference>
<dbReference type="SUPFAM" id="SSF52499">
    <property type="entry name" value="Isochorismatase-like hydrolases"/>
    <property type="match status" value="1"/>
</dbReference>
<dbReference type="OrthoDB" id="9796958at2"/>
<organism evidence="2 3">
    <name type="scientific">Pseudonocardia asaccharolytica DSM 44247 = NBRC 16224</name>
    <dbReference type="NCBI Taxonomy" id="1123024"/>
    <lineage>
        <taxon>Bacteria</taxon>
        <taxon>Bacillati</taxon>
        <taxon>Actinomycetota</taxon>
        <taxon>Actinomycetes</taxon>
        <taxon>Pseudonocardiales</taxon>
        <taxon>Pseudonocardiaceae</taxon>
        <taxon>Pseudonocardia</taxon>
    </lineage>
</organism>
<protein>
    <submittedName>
        <fullName evidence="2">Isochorismatase</fullName>
    </submittedName>
</protein>
<accession>A0A511CWB8</accession>
<evidence type="ECO:0000313" key="2">
    <source>
        <dbReference type="EMBL" id="GEL16875.1"/>
    </source>
</evidence>
<dbReference type="EMBL" id="BJVI01000004">
    <property type="protein sequence ID" value="GEL16875.1"/>
    <property type="molecule type" value="Genomic_DNA"/>
</dbReference>
<keyword evidence="3" id="KW-1185">Reference proteome</keyword>
<proteinExistence type="predicted"/>
<dbReference type="AlphaFoldDB" id="A0A511CWB8"/>
<dbReference type="Pfam" id="PF00857">
    <property type="entry name" value="Isochorismatase"/>
    <property type="match status" value="1"/>
</dbReference>
<gene>
    <name evidence="2" type="ORF">PA7_07120</name>
</gene>
<dbReference type="InterPro" id="IPR050993">
    <property type="entry name" value="Isochorismatase_domain"/>
</dbReference>